<sequence>MTLDRVLDRGLKTAGRRLKIRVVLKDKPGQLRNLLDIIAKKGGNILSIDHDRTNTNISLGLADVTLNIETLNYAQQEEIIKAVENQGIPLQKL</sequence>
<dbReference type="Pfam" id="PF01842">
    <property type="entry name" value="ACT"/>
    <property type="match status" value="1"/>
</dbReference>
<dbReference type="InterPro" id="IPR045865">
    <property type="entry name" value="ACT-like_dom_sf"/>
</dbReference>
<protein>
    <recommendedName>
        <fullName evidence="1">ACT domain-containing protein</fullName>
    </recommendedName>
</protein>
<comment type="caution">
    <text evidence="2">The sequence shown here is derived from an EMBL/GenBank/DDBJ whole genome shotgun (WGS) entry which is preliminary data.</text>
</comment>
<dbReference type="InterPro" id="IPR044561">
    <property type="entry name" value="ACT_ThrD-II-like"/>
</dbReference>
<dbReference type="CDD" id="cd04886">
    <property type="entry name" value="ACT_ThrD-II-like"/>
    <property type="match status" value="1"/>
</dbReference>
<evidence type="ECO:0000313" key="3">
    <source>
        <dbReference type="Proteomes" id="UP000242015"/>
    </source>
</evidence>
<gene>
    <name evidence="2" type="ORF">B9Q04_07245</name>
</gene>
<evidence type="ECO:0000313" key="2">
    <source>
        <dbReference type="EMBL" id="PSO08126.1"/>
    </source>
</evidence>
<evidence type="ECO:0000259" key="1">
    <source>
        <dbReference type="PROSITE" id="PS51671"/>
    </source>
</evidence>
<organism evidence="2 3">
    <name type="scientific">Candidatus Marsarchaeota G2 archaeon BE_D</name>
    <dbReference type="NCBI Taxonomy" id="1978158"/>
    <lineage>
        <taxon>Archaea</taxon>
        <taxon>Candidatus Marsarchaeota</taxon>
        <taxon>Candidatus Marsarchaeota group 2</taxon>
    </lineage>
</organism>
<dbReference type="InterPro" id="IPR002912">
    <property type="entry name" value="ACT_dom"/>
</dbReference>
<reference evidence="2 3" key="1">
    <citation type="submission" date="2017-04" db="EMBL/GenBank/DDBJ databases">
        <title>Novel microbial lineages endemic to geothermal iron-oxide mats fill important gaps in the evolutionary history of Archaea.</title>
        <authorList>
            <person name="Jay Z.J."/>
            <person name="Beam J.P."/>
            <person name="Dlakic M."/>
            <person name="Rusch D.B."/>
            <person name="Kozubal M.A."/>
            <person name="Inskeep W.P."/>
        </authorList>
    </citation>
    <scope>NUCLEOTIDE SEQUENCE [LARGE SCALE GENOMIC DNA]</scope>
    <source>
        <strain evidence="2">BE_D</strain>
    </source>
</reference>
<name>A0A2R6CBJ7_9ARCH</name>
<feature type="domain" description="ACT" evidence="1">
    <location>
        <begin position="19"/>
        <end position="93"/>
    </location>
</feature>
<dbReference type="PROSITE" id="PS51671">
    <property type="entry name" value="ACT"/>
    <property type="match status" value="1"/>
</dbReference>
<dbReference type="SUPFAM" id="SSF55021">
    <property type="entry name" value="ACT-like"/>
    <property type="match status" value="1"/>
</dbReference>
<accession>A0A2R6CBJ7</accession>
<proteinExistence type="predicted"/>
<dbReference type="AlphaFoldDB" id="A0A2R6CBJ7"/>
<dbReference type="EMBL" id="NEXF01000133">
    <property type="protein sequence ID" value="PSO08126.1"/>
    <property type="molecule type" value="Genomic_DNA"/>
</dbReference>
<dbReference type="Gene3D" id="3.30.70.260">
    <property type="match status" value="1"/>
</dbReference>
<dbReference type="Proteomes" id="UP000242015">
    <property type="component" value="Unassembled WGS sequence"/>
</dbReference>